<evidence type="ECO:0000256" key="1">
    <source>
        <dbReference type="ARBA" id="ARBA00023125"/>
    </source>
</evidence>
<name>A0A348AMB9_9FIRM</name>
<evidence type="ECO:0000259" key="3">
    <source>
        <dbReference type="PROSITE" id="PS50977"/>
    </source>
</evidence>
<dbReference type="PANTHER" id="PTHR30055:SF207">
    <property type="entry name" value="HTH-TYPE TRANSCRIPTIONAL REPRESSOR FATR"/>
    <property type="match status" value="1"/>
</dbReference>
<dbReference type="Proteomes" id="UP000276437">
    <property type="component" value="Chromosome"/>
</dbReference>
<accession>A0A348AMB9</accession>
<feature type="DNA-binding region" description="H-T-H motif" evidence="2">
    <location>
        <begin position="29"/>
        <end position="48"/>
    </location>
</feature>
<evidence type="ECO:0000256" key="2">
    <source>
        <dbReference type="PROSITE-ProRule" id="PRU00335"/>
    </source>
</evidence>
<evidence type="ECO:0000313" key="5">
    <source>
        <dbReference type="Proteomes" id="UP000276437"/>
    </source>
</evidence>
<dbReference type="GO" id="GO:0003700">
    <property type="term" value="F:DNA-binding transcription factor activity"/>
    <property type="evidence" value="ECO:0007669"/>
    <property type="project" value="TreeGrafter"/>
</dbReference>
<dbReference type="RefSeq" id="WP_232035466.1">
    <property type="nucleotide sequence ID" value="NZ_AP018449.1"/>
</dbReference>
<dbReference type="PROSITE" id="PS50977">
    <property type="entry name" value="HTH_TETR_2"/>
    <property type="match status" value="1"/>
</dbReference>
<dbReference type="Gene3D" id="1.10.357.10">
    <property type="entry name" value="Tetracycline Repressor, domain 2"/>
    <property type="match status" value="1"/>
</dbReference>
<feature type="domain" description="HTH tetR-type" evidence="3">
    <location>
        <begin position="6"/>
        <end position="66"/>
    </location>
</feature>
<dbReference type="KEGG" id="mana:MAMMFC1_02902"/>
<dbReference type="PANTHER" id="PTHR30055">
    <property type="entry name" value="HTH-TYPE TRANSCRIPTIONAL REGULATOR RUTR"/>
    <property type="match status" value="1"/>
</dbReference>
<proteinExistence type="predicted"/>
<dbReference type="GO" id="GO:0000976">
    <property type="term" value="F:transcription cis-regulatory region binding"/>
    <property type="evidence" value="ECO:0007669"/>
    <property type="project" value="TreeGrafter"/>
</dbReference>
<evidence type="ECO:0000313" key="4">
    <source>
        <dbReference type="EMBL" id="BBB92217.1"/>
    </source>
</evidence>
<organism evidence="4 5">
    <name type="scientific">Methylomusa anaerophila</name>
    <dbReference type="NCBI Taxonomy" id="1930071"/>
    <lineage>
        <taxon>Bacteria</taxon>
        <taxon>Bacillati</taxon>
        <taxon>Bacillota</taxon>
        <taxon>Negativicutes</taxon>
        <taxon>Selenomonadales</taxon>
        <taxon>Sporomusaceae</taxon>
        <taxon>Methylomusa</taxon>
    </lineage>
</organism>
<dbReference type="InterPro" id="IPR001647">
    <property type="entry name" value="HTH_TetR"/>
</dbReference>
<dbReference type="SUPFAM" id="SSF46689">
    <property type="entry name" value="Homeodomain-like"/>
    <property type="match status" value="1"/>
</dbReference>
<sequence length="141" mass="16049">MQDKPQDKKSAALRATLALISEQGFQGTPMSQIAQRANIGVGTIYRYFSSKEDLINALYIDVKARLVQYTLRNYVEGMPARESFLLILRNIVDYFIEKPVELLFMEQYANSPLITTATHEEGLRMFEPVNNLLSAPEKNNC</sequence>
<gene>
    <name evidence="4" type="primary">bm3R1_2</name>
    <name evidence="4" type="ORF">MAMMFC1_02902</name>
</gene>
<protein>
    <submittedName>
        <fullName evidence="4">HTH-type transcriptional repressor Bm3R1</fullName>
    </submittedName>
</protein>
<dbReference type="Pfam" id="PF00440">
    <property type="entry name" value="TetR_N"/>
    <property type="match status" value="1"/>
</dbReference>
<keyword evidence="5" id="KW-1185">Reference proteome</keyword>
<reference evidence="4 5" key="1">
    <citation type="journal article" date="2018" name="Int. J. Syst. Evol. Microbiol.">
        <title>Methylomusa anaerophila gen. nov., sp. nov., an anaerobic methanol-utilizing bacterium isolated from a microbial fuel cell.</title>
        <authorList>
            <person name="Amano N."/>
            <person name="Yamamuro A."/>
            <person name="Miyahara M."/>
            <person name="Kouzuma A."/>
            <person name="Abe T."/>
            <person name="Watanabe K."/>
        </authorList>
    </citation>
    <scope>NUCLEOTIDE SEQUENCE [LARGE SCALE GENOMIC DNA]</scope>
    <source>
        <strain evidence="4 5">MMFC1</strain>
    </source>
</reference>
<dbReference type="AlphaFoldDB" id="A0A348AMB9"/>
<dbReference type="PRINTS" id="PR00455">
    <property type="entry name" value="HTHTETR"/>
</dbReference>
<dbReference type="InterPro" id="IPR009057">
    <property type="entry name" value="Homeodomain-like_sf"/>
</dbReference>
<dbReference type="InterPro" id="IPR050109">
    <property type="entry name" value="HTH-type_TetR-like_transc_reg"/>
</dbReference>
<keyword evidence="1 2" id="KW-0238">DNA-binding</keyword>
<dbReference type="EMBL" id="AP018449">
    <property type="protein sequence ID" value="BBB92217.1"/>
    <property type="molecule type" value="Genomic_DNA"/>
</dbReference>